<feature type="transmembrane region" description="Helical" evidence="2">
    <location>
        <begin position="314"/>
        <end position="336"/>
    </location>
</feature>
<feature type="chain" id="PRO_5013066120" evidence="3">
    <location>
        <begin position="27"/>
        <end position="414"/>
    </location>
</feature>
<keyword evidence="3" id="KW-0732">Signal</keyword>
<evidence type="ECO:0000313" key="4">
    <source>
        <dbReference type="EMBL" id="APU91710.1"/>
    </source>
</evidence>
<feature type="compositionally biased region" description="Polar residues" evidence="1">
    <location>
        <begin position="224"/>
        <end position="233"/>
    </location>
</feature>
<feature type="region of interest" description="Disordered" evidence="1">
    <location>
        <begin position="213"/>
        <end position="238"/>
    </location>
</feature>
<keyword evidence="2" id="KW-0812">Transmembrane</keyword>
<reference evidence="4" key="1">
    <citation type="submission" date="2016-10" db="EMBL/GenBank/DDBJ databases">
        <title>Evolution and Comparative Genomics of Conjugative MDR Plasmids in Vibrio species.</title>
        <authorList>
            <person name="Li R."/>
            <person name="Ye L."/>
            <person name="Wong M.Ho.Yin."/>
            <person name="Zheng Z."/>
            <person name="Chan E.Wai.Chi."/>
            <person name="Chen S."/>
        </authorList>
    </citation>
    <scope>NUCLEOTIDE SEQUENCE</scope>
    <source>
        <plasmid evidence="4">pVPS91</plasmid>
    </source>
</reference>
<evidence type="ECO:0000256" key="2">
    <source>
        <dbReference type="SAM" id="Phobius"/>
    </source>
</evidence>
<sequence>MVVNTRKIVSLMMLSGWLLFAPAVLANGGAAAAAVAVMNSSNNSTRTEAILPQKSQIFDYRSNGEKPLETRIETFPPEKWRQLGGSQGGFFICPGKDSEYRTYLGNKRCRIPDIGVNGFLGGMKDHQELPLDEYLAITTGKSVDVQTVELTKNYLKVKFGLYPVGGAGQNPTSSVLIKNGPEIAEAAKSGLEAGLASLDEGVMTADAVRQELNQDAKKDDDASTEQVKNSAGETNPFDPFSDALQQLSDLTDSALVKGMAVIAIFMGLVQGIARQSISALFINVAAGVMILNAPSIMQAILVPATTTVDNQDDIGFSSIALALLPMVLMFSIWFFYKKHRERQELEMLMSLAGANGNAQRSAGDSDLPNLNELREQTQEQTEPVVLNQSTAAPKVQPVEPEIEITKNKRKVILD</sequence>
<evidence type="ECO:0000256" key="1">
    <source>
        <dbReference type="SAM" id="MobiDB-lite"/>
    </source>
</evidence>
<proteinExistence type="predicted"/>
<dbReference type="EMBL" id="KX957972">
    <property type="protein sequence ID" value="APU91710.1"/>
    <property type="molecule type" value="Genomic_DNA"/>
</dbReference>
<feature type="transmembrane region" description="Helical" evidence="2">
    <location>
        <begin position="280"/>
        <end position="302"/>
    </location>
</feature>
<organism evidence="4">
    <name type="scientific">Vibrio parahaemolyticus</name>
    <dbReference type="NCBI Taxonomy" id="670"/>
    <lineage>
        <taxon>Bacteria</taxon>
        <taxon>Pseudomonadati</taxon>
        <taxon>Pseudomonadota</taxon>
        <taxon>Gammaproteobacteria</taxon>
        <taxon>Vibrionales</taxon>
        <taxon>Vibrionaceae</taxon>
        <taxon>Vibrio</taxon>
    </lineage>
</organism>
<feature type="signal peptide" evidence="3">
    <location>
        <begin position="1"/>
        <end position="26"/>
    </location>
</feature>
<protein>
    <submittedName>
        <fullName evidence="4">Uncharacterized protein</fullName>
    </submittedName>
</protein>
<dbReference type="AlphaFoldDB" id="A0A1P8DRG4"/>
<keyword evidence="4" id="KW-0614">Plasmid</keyword>
<dbReference type="RefSeq" id="WP_181388133.1">
    <property type="nucleotide sequence ID" value="NZ_KX957972.1"/>
</dbReference>
<accession>A0A1P8DRG4</accession>
<keyword evidence="2" id="KW-0472">Membrane</keyword>
<name>A0A1P8DRG4_VIBPH</name>
<keyword evidence="2" id="KW-1133">Transmembrane helix</keyword>
<geneLocation type="plasmid" evidence="4">
    <name>pVPS91</name>
</geneLocation>
<evidence type="ECO:0000256" key="3">
    <source>
        <dbReference type="SAM" id="SignalP"/>
    </source>
</evidence>